<proteinExistence type="predicted"/>
<evidence type="ECO:0000313" key="2">
    <source>
        <dbReference type="Proteomes" id="UP001633002"/>
    </source>
</evidence>
<organism evidence="1 2">
    <name type="scientific">Riccia sorocarpa</name>
    <dbReference type="NCBI Taxonomy" id="122646"/>
    <lineage>
        <taxon>Eukaryota</taxon>
        <taxon>Viridiplantae</taxon>
        <taxon>Streptophyta</taxon>
        <taxon>Embryophyta</taxon>
        <taxon>Marchantiophyta</taxon>
        <taxon>Marchantiopsida</taxon>
        <taxon>Marchantiidae</taxon>
        <taxon>Marchantiales</taxon>
        <taxon>Ricciaceae</taxon>
        <taxon>Riccia</taxon>
    </lineage>
</organism>
<accession>A0ABD3I6X6</accession>
<protein>
    <submittedName>
        <fullName evidence="1">Uncharacterized protein</fullName>
    </submittedName>
</protein>
<keyword evidence="2" id="KW-1185">Reference proteome</keyword>
<comment type="caution">
    <text evidence="1">The sequence shown here is derived from an EMBL/GenBank/DDBJ whole genome shotgun (WGS) entry which is preliminary data.</text>
</comment>
<dbReference type="EMBL" id="JBJQOH010000001">
    <property type="protein sequence ID" value="KAL3699438.1"/>
    <property type="molecule type" value="Genomic_DNA"/>
</dbReference>
<reference evidence="1 2" key="1">
    <citation type="submission" date="2024-09" db="EMBL/GenBank/DDBJ databases">
        <title>Chromosome-scale assembly of Riccia sorocarpa.</title>
        <authorList>
            <person name="Paukszto L."/>
        </authorList>
    </citation>
    <scope>NUCLEOTIDE SEQUENCE [LARGE SCALE GENOMIC DNA]</scope>
    <source>
        <strain evidence="1">LP-2024</strain>
        <tissue evidence="1">Aerial parts of the thallus</tissue>
    </source>
</reference>
<sequence length="167" mass="18754">MDGADNCEIAGQGRSFEYLGVAISSPVDEKAITEEIVTKLMKKLKHWSNRLLSWPAKTILLKHVLAATLLYQLMSWTLHKGLLLLPLTRIDGSPTLTRMLGSWYRMRKRLRWNNDIGELDVKMSILQVKAVQQIANGGGVGSLAVGRELGLLRRMDIVNLEEAMDQL</sequence>
<evidence type="ECO:0000313" key="1">
    <source>
        <dbReference type="EMBL" id="KAL3699438.1"/>
    </source>
</evidence>
<dbReference type="AlphaFoldDB" id="A0ABD3I6X6"/>
<gene>
    <name evidence="1" type="ORF">R1sor_017460</name>
</gene>
<dbReference type="Proteomes" id="UP001633002">
    <property type="component" value="Unassembled WGS sequence"/>
</dbReference>
<name>A0ABD3I6X6_9MARC</name>